<organism evidence="2 3">
    <name type="scientific">Tectimicrobiota bacterium</name>
    <dbReference type="NCBI Taxonomy" id="2528274"/>
    <lineage>
        <taxon>Bacteria</taxon>
        <taxon>Pseudomonadati</taxon>
        <taxon>Nitrospinota/Tectimicrobiota group</taxon>
        <taxon>Candidatus Tectimicrobiota</taxon>
    </lineage>
</organism>
<comment type="caution">
    <text evidence="2">The sequence shown here is derived from an EMBL/GenBank/DDBJ whole genome shotgun (WGS) entry which is preliminary data.</text>
</comment>
<dbReference type="Proteomes" id="UP000782312">
    <property type="component" value="Unassembled WGS sequence"/>
</dbReference>
<sequence length="152" mass="17092">MEARERGNHLISDLIRRADEDAELFERLRALCQEEMGCLARPGLAGMDAVLAGKESLIRLIDARAAQAAPLWDRLWGGGGEEARKPELLERVEGIRRKIEEIQRLEAEIARAVAGRRKGARESVSSLGRLGQAMDAYRPARVYDPRFVDRKE</sequence>
<evidence type="ECO:0000256" key="1">
    <source>
        <dbReference type="SAM" id="Coils"/>
    </source>
</evidence>
<dbReference type="AlphaFoldDB" id="A0A932MS45"/>
<name>A0A932MS45_UNCTE</name>
<protein>
    <submittedName>
        <fullName evidence="2">Uncharacterized protein</fullName>
    </submittedName>
</protein>
<proteinExistence type="predicted"/>
<reference evidence="2" key="1">
    <citation type="submission" date="2020-07" db="EMBL/GenBank/DDBJ databases">
        <title>Huge and variable diversity of episymbiotic CPR bacteria and DPANN archaea in groundwater ecosystems.</title>
        <authorList>
            <person name="He C.Y."/>
            <person name="Keren R."/>
            <person name="Whittaker M."/>
            <person name="Farag I.F."/>
            <person name="Doudna J."/>
            <person name="Cate J.H.D."/>
            <person name="Banfield J.F."/>
        </authorList>
    </citation>
    <scope>NUCLEOTIDE SEQUENCE</scope>
    <source>
        <strain evidence="2">NC_groundwater_763_Ag_S-0.2um_68_21</strain>
    </source>
</reference>
<keyword evidence="1" id="KW-0175">Coiled coil</keyword>
<dbReference type="EMBL" id="JACPUR010000041">
    <property type="protein sequence ID" value="MBI3129641.1"/>
    <property type="molecule type" value="Genomic_DNA"/>
</dbReference>
<feature type="coiled-coil region" evidence="1">
    <location>
        <begin position="85"/>
        <end position="115"/>
    </location>
</feature>
<gene>
    <name evidence="2" type="ORF">HYZ11_18685</name>
</gene>
<evidence type="ECO:0000313" key="3">
    <source>
        <dbReference type="Proteomes" id="UP000782312"/>
    </source>
</evidence>
<accession>A0A932MS45</accession>
<dbReference type="GO" id="GO:0044780">
    <property type="term" value="P:bacterial-type flagellum assembly"/>
    <property type="evidence" value="ECO:0007669"/>
    <property type="project" value="InterPro"/>
</dbReference>
<dbReference type="InterPro" id="IPR036679">
    <property type="entry name" value="FlgN-like_sf"/>
</dbReference>
<dbReference type="SUPFAM" id="SSF140566">
    <property type="entry name" value="FlgN-like"/>
    <property type="match status" value="1"/>
</dbReference>
<evidence type="ECO:0000313" key="2">
    <source>
        <dbReference type="EMBL" id="MBI3129641.1"/>
    </source>
</evidence>